<dbReference type="Pfam" id="PF08545">
    <property type="entry name" value="ACP_syn_III"/>
    <property type="match status" value="1"/>
</dbReference>
<keyword evidence="2 10" id="KW-0963">Cytoplasm</keyword>
<comment type="domain">
    <text evidence="10">The last Arg residue of the ACP-binding site is essential for the weak association between ACP/AcpP and FabH.</text>
</comment>
<dbReference type="GO" id="GO:0044550">
    <property type="term" value="P:secondary metabolite biosynthetic process"/>
    <property type="evidence" value="ECO:0007669"/>
    <property type="project" value="TreeGrafter"/>
</dbReference>
<feature type="active site" evidence="10">
    <location>
        <position position="327"/>
    </location>
</feature>
<dbReference type="UniPathway" id="UPA00094"/>
<keyword evidence="7 10" id="KW-0275">Fatty acid biosynthesis</keyword>
<keyword evidence="14" id="KW-1185">Reference proteome</keyword>
<evidence type="ECO:0000256" key="9">
    <source>
        <dbReference type="ARBA" id="ARBA00023315"/>
    </source>
</evidence>
<evidence type="ECO:0000256" key="1">
    <source>
        <dbReference type="ARBA" id="ARBA00008642"/>
    </source>
</evidence>
<comment type="pathway">
    <text evidence="10">Lipid metabolism; fatty acid biosynthesis.</text>
</comment>
<dbReference type="KEGG" id="tim:GMBLW1_39460"/>
<keyword evidence="6 10" id="KW-0443">Lipid metabolism</keyword>
<dbReference type="InterPro" id="IPR013751">
    <property type="entry name" value="ACP_syn_III_N"/>
</dbReference>
<gene>
    <name evidence="10" type="primary">fabH</name>
    <name evidence="13" type="ORF">GMBLW1_39460</name>
</gene>
<dbReference type="HAMAP" id="MF_01815">
    <property type="entry name" value="FabH"/>
    <property type="match status" value="1"/>
</dbReference>
<dbReference type="GO" id="GO:0006633">
    <property type="term" value="P:fatty acid biosynthetic process"/>
    <property type="evidence" value="ECO:0007669"/>
    <property type="project" value="UniProtKB-UniRule"/>
</dbReference>
<feature type="active site" evidence="10">
    <location>
        <position position="297"/>
    </location>
</feature>
<keyword evidence="8 10" id="KW-0511">Multifunctional enzyme</keyword>
<organism evidence="13">
    <name type="scientific">Tuwongella immobilis</name>
    <dbReference type="NCBI Taxonomy" id="692036"/>
    <lineage>
        <taxon>Bacteria</taxon>
        <taxon>Pseudomonadati</taxon>
        <taxon>Planctomycetota</taxon>
        <taxon>Planctomycetia</taxon>
        <taxon>Gemmatales</taxon>
        <taxon>Gemmataceae</taxon>
        <taxon>Tuwongella</taxon>
    </lineage>
</organism>
<dbReference type="NCBIfam" id="NF006829">
    <property type="entry name" value="PRK09352.1"/>
    <property type="match status" value="1"/>
</dbReference>
<comment type="catalytic activity">
    <reaction evidence="10">
        <text>malonyl-[ACP] + acetyl-CoA + H(+) = 3-oxobutanoyl-[ACP] + CO2 + CoA</text>
        <dbReference type="Rhea" id="RHEA:12080"/>
        <dbReference type="Rhea" id="RHEA-COMP:9623"/>
        <dbReference type="Rhea" id="RHEA-COMP:9625"/>
        <dbReference type="ChEBI" id="CHEBI:15378"/>
        <dbReference type="ChEBI" id="CHEBI:16526"/>
        <dbReference type="ChEBI" id="CHEBI:57287"/>
        <dbReference type="ChEBI" id="CHEBI:57288"/>
        <dbReference type="ChEBI" id="CHEBI:78449"/>
        <dbReference type="ChEBI" id="CHEBI:78450"/>
        <dbReference type="EC" id="2.3.1.180"/>
    </reaction>
</comment>
<dbReference type="AlphaFoldDB" id="A0A6C2YV52"/>
<keyword evidence="9 10" id="KW-0012">Acyltransferase</keyword>
<evidence type="ECO:0000256" key="10">
    <source>
        <dbReference type="HAMAP-Rule" id="MF_01815"/>
    </source>
</evidence>
<sequence>MLEHLSILNEASILFPSPHGWCGSSLGVPMTTERSSSSSRPRCRSLMGVQIIGTGSYVPEIVITNEQLHARLGFDSDWIVKRTGILERRHALPEQATSDLSVEAAKRCLAQANVSPKDVDLLVVGTFTPDMSFPSTACLVQDRLGINAPAIEIEAACAGFMYALITAAAYVVSGVSEMALVIGADCNSRILNPDDIKTYPLFGDGAGAVLLTKGRPDQGILAYSMGADGAGGPLLCRPSGGSRMPPSIADIQAAQHYMVMDGRAVFRWAVEILCDSIQDVLKAAQVTAGDVDLYLPHQANIRIINASIDVLHIPRNKVYNNLEKYGNTSAGSIPIALDEAMAENRIQPGNLIVMSGFGAGLTWGTALMRW</sequence>
<dbReference type="NCBIfam" id="TIGR00747">
    <property type="entry name" value="fabH"/>
    <property type="match status" value="1"/>
</dbReference>
<dbReference type="GO" id="GO:0004315">
    <property type="term" value="F:3-oxoacyl-[acyl-carrier-protein] synthase activity"/>
    <property type="evidence" value="ECO:0007669"/>
    <property type="project" value="InterPro"/>
</dbReference>
<comment type="function">
    <text evidence="10">Catalyzes the condensation reaction of fatty acid synthesis by the addition to an acyl acceptor of two carbons from malonyl-ACP. Catalyzes the first condensation reaction which initiates fatty acid synthesis and may therefore play a role in governing the total rate of fatty acid production. Possesses both acetoacetyl-ACP synthase and acetyl transacylase activities. Its substrate specificity determines the biosynthesis of branched-chain and/or straight-chain of fatty acids.</text>
</comment>
<name>A0A6C2YV52_9BACT</name>
<evidence type="ECO:0000259" key="11">
    <source>
        <dbReference type="Pfam" id="PF08541"/>
    </source>
</evidence>
<evidence type="ECO:0000256" key="6">
    <source>
        <dbReference type="ARBA" id="ARBA00023098"/>
    </source>
</evidence>
<dbReference type="GO" id="GO:0005737">
    <property type="term" value="C:cytoplasm"/>
    <property type="evidence" value="ECO:0007669"/>
    <property type="project" value="UniProtKB-SubCell"/>
</dbReference>
<dbReference type="EC" id="2.3.1.180" evidence="10"/>
<feature type="active site" evidence="10">
    <location>
        <position position="157"/>
    </location>
</feature>
<evidence type="ECO:0000256" key="3">
    <source>
        <dbReference type="ARBA" id="ARBA00022516"/>
    </source>
</evidence>
<dbReference type="Gene3D" id="3.40.47.10">
    <property type="match status" value="1"/>
</dbReference>
<dbReference type="InterPro" id="IPR013747">
    <property type="entry name" value="ACP_syn_III_C"/>
</dbReference>
<evidence type="ECO:0000256" key="2">
    <source>
        <dbReference type="ARBA" id="ARBA00022490"/>
    </source>
</evidence>
<protein>
    <recommendedName>
        <fullName evidence="10">Beta-ketoacyl-[acyl-carrier-protein] synthase III</fullName>
        <shortName evidence="10">Beta-ketoacyl-ACP synthase III</shortName>
        <shortName evidence="10">KAS III</shortName>
        <ecNumber evidence="10">2.3.1.180</ecNumber>
    </recommendedName>
    <alternativeName>
        <fullName evidence="10">3-oxoacyl-[acyl-carrier-protein] synthase 3</fullName>
    </alternativeName>
    <alternativeName>
        <fullName evidence="10">3-oxoacyl-[acyl-carrier-protein] synthase III</fullName>
    </alternativeName>
</protein>
<dbReference type="SUPFAM" id="SSF53901">
    <property type="entry name" value="Thiolase-like"/>
    <property type="match status" value="1"/>
</dbReference>
<dbReference type="InterPro" id="IPR016039">
    <property type="entry name" value="Thiolase-like"/>
</dbReference>
<dbReference type="CDD" id="cd00830">
    <property type="entry name" value="KAS_III"/>
    <property type="match status" value="1"/>
</dbReference>
<proteinExistence type="inferred from homology"/>
<dbReference type="PANTHER" id="PTHR34069">
    <property type="entry name" value="3-OXOACYL-[ACYL-CARRIER-PROTEIN] SYNTHASE 3"/>
    <property type="match status" value="1"/>
</dbReference>
<accession>A0A6C2YV52</accession>
<dbReference type="GO" id="GO:0033818">
    <property type="term" value="F:beta-ketoacyl-acyl-carrier-protein synthase III activity"/>
    <property type="evidence" value="ECO:0007669"/>
    <property type="project" value="UniProtKB-UniRule"/>
</dbReference>
<comment type="subcellular location">
    <subcellularLocation>
        <location evidence="10">Cytoplasm</location>
    </subcellularLocation>
</comment>
<evidence type="ECO:0000256" key="4">
    <source>
        <dbReference type="ARBA" id="ARBA00022679"/>
    </source>
</evidence>
<dbReference type="InParanoid" id="A0A6C2YV52"/>
<evidence type="ECO:0000259" key="12">
    <source>
        <dbReference type="Pfam" id="PF08545"/>
    </source>
</evidence>
<comment type="subunit">
    <text evidence="10">Homodimer.</text>
</comment>
<evidence type="ECO:0000256" key="5">
    <source>
        <dbReference type="ARBA" id="ARBA00022832"/>
    </source>
</evidence>
<reference evidence="13" key="1">
    <citation type="submission" date="2019-04" db="EMBL/GenBank/DDBJ databases">
        <authorList>
            <consortium name="Science for Life Laboratories"/>
        </authorList>
    </citation>
    <scope>NUCLEOTIDE SEQUENCE</scope>
    <source>
        <strain evidence="13">MBLW1</strain>
    </source>
</reference>
<evidence type="ECO:0000256" key="7">
    <source>
        <dbReference type="ARBA" id="ARBA00023160"/>
    </source>
</evidence>
<dbReference type="EMBL" id="LR593887">
    <property type="protein sequence ID" value="VTS07850.1"/>
    <property type="molecule type" value="Genomic_DNA"/>
</dbReference>
<feature type="domain" description="Beta-ketoacyl-[acyl-carrier-protein] synthase III C-terminal" evidence="11">
    <location>
        <begin position="281"/>
        <end position="370"/>
    </location>
</feature>
<dbReference type="InterPro" id="IPR004655">
    <property type="entry name" value="FabH"/>
</dbReference>
<comment type="similarity">
    <text evidence="1 10">Belongs to the thiolase-like superfamily. FabH family.</text>
</comment>
<keyword evidence="3 10" id="KW-0444">Lipid biosynthesis</keyword>
<evidence type="ECO:0000313" key="14">
    <source>
        <dbReference type="Proteomes" id="UP000464378"/>
    </source>
</evidence>
<feature type="domain" description="Beta-ketoacyl-[acyl-carrier-protein] synthase III N-terminal" evidence="12">
    <location>
        <begin position="152"/>
        <end position="229"/>
    </location>
</feature>
<keyword evidence="5 10" id="KW-0276">Fatty acid metabolism</keyword>
<dbReference type="EMBL" id="LR586016">
    <property type="protein sequence ID" value="VIP05247.1"/>
    <property type="molecule type" value="Genomic_DNA"/>
</dbReference>
<evidence type="ECO:0000313" key="13">
    <source>
        <dbReference type="EMBL" id="VIP05247.1"/>
    </source>
</evidence>
<dbReference type="Pfam" id="PF08541">
    <property type="entry name" value="ACP_syn_III_C"/>
    <property type="match status" value="1"/>
</dbReference>
<feature type="region of interest" description="ACP-binding" evidence="10">
    <location>
        <begin position="298"/>
        <end position="302"/>
    </location>
</feature>
<keyword evidence="4 10" id="KW-0808">Transferase</keyword>
<dbReference type="PANTHER" id="PTHR34069:SF2">
    <property type="entry name" value="BETA-KETOACYL-[ACYL-CARRIER-PROTEIN] SYNTHASE III"/>
    <property type="match status" value="1"/>
</dbReference>
<dbReference type="Proteomes" id="UP000464378">
    <property type="component" value="Chromosome"/>
</dbReference>
<evidence type="ECO:0000256" key="8">
    <source>
        <dbReference type="ARBA" id="ARBA00023268"/>
    </source>
</evidence>